<evidence type="ECO:0000259" key="8">
    <source>
        <dbReference type="PROSITE" id="PS50928"/>
    </source>
</evidence>
<dbReference type="CDD" id="cd06261">
    <property type="entry name" value="TM_PBP2"/>
    <property type="match status" value="1"/>
</dbReference>
<dbReference type="SUPFAM" id="SSF161098">
    <property type="entry name" value="MetI-like"/>
    <property type="match status" value="1"/>
</dbReference>
<dbReference type="PANTHER" id="PTHR30151">
    <property type="entry name" value="ALKANE SULFONATE ABC TRANSPORTER-RELATED, MEMBRANE SUBUNIT"/>
    <property type="match status" value="1"/>
</dbReference>
<feature type="transmembrane region" description="Helical" evidence="7">
    <location>
        <begin position="139"/>
        <end position="157"/>
    </location>
</feature>
<organism evidence="9 10">
    <name type="scientific">Roseomonas elaeocarpi</name>
    <dbReference type="NCBI Taxonomy" id="907779"/>
    <lineage>
        <taxon>Bacteria</taxon>
        <taxon>Pseudomonadati</taxon>
        <taxon>Pseudomonadota</taxon>
        <taxon>Alphaproteobacteria</taxon>
        <taxon>Acetobacterales</taxon>
        <taxon>Roseomonadaceae</taxon>
        <taxon>Roseomonas</taxon>
    </lineage>
</organism>
<comment type="subcellular location">
    <subcellularLocation>
        <location evidence="1 7">Cell membrane</location>
        <topology evidence="1 7">Multi-pass membrane protein</topology>
    </subcellularLocation>
</comment>
<keyword evidence="6 7" id="KW-0472">Membrane</keyword>
<dbReference type="Pfam" id="PF00528">
    <property type="entry name" value="BPD_transp_1"/>
    <property type="match status" value="1"/>
</dbReference>
<evidence type="ECO:0000256" key="7">
    <source>
        <dbReference type="RuleBase" id="RU363032"/>
    </source>
</evidence>
<dbReference type="RefSeq" id="WP_377045280.1">
    <property type="nucleotide sequence ID" value="NZ_JBHLUN010000010.1"/>
</dbReference>
<sequence>MSDTQVLGATRRAAARAVTRAAAPASASPSFASRGAAAAPRLDLARYRRFLSPLVLVLLWQAASMAGLIAPRTLAAPSTVIASAWELTLSGELPHHLLVSLGRVASGLAIGVTLGTAFALVAGLSKLGEEIVDAPLQMLRTLPFLALVPLFILWFGIGETPKIALVALGTSFPVYLTLFAGIRGVDPKLVEAGRVFGLDRRGMIRHVILPGALPSGIVGLRYALGTAWLSLVIAEQINATSGIGYLINDARDFLRTDVIVVGLVVYALLGLGADALMRAVERRALAWRPTLVKG</sequence>
<evidence type="ECO:0000313" key="9">
    <source>
        <dbReference type="EMBL" id="MFC0409528.1"/>
    </source>
</evidence>
<evidence type="ECO:0000256" key="3">
    <source>
        <dbReference type="ARBA" id="ARBA00022475"/>
    </source>
</evidence>
<name>A0ABV6JYA7_9PROT</name>
<dbReference type="EMBL" id="JBHLUN010000010">
    <property type="protein sequence ID" value="MFC0409528.1"/>
    <property type="molecule type" value="Genomic_DNA"/>
</dbReference>
<feature type="transmembrane region" description="Helical" evidence="7">
    <location>
        <begin position="203"/>
        <end position="224"/>
    </location>
</feature>
<keyword evidence="3" id="KW-1003">Cell membrane</keyword>
<evidence type="ECO:0000256" key="1">
    <source>
        <dbReference type="ARBA" id="ARBA00004651"/>
    </source>
</evidence>
<dbReference type="PANTHER" id="PTHR30151:SF38">
    <property type="entry name" value="ALIPHATIC SULFONATES TRANSPORT PERMEASE PROTEIN SSUC-RELATED"/>
    <property type="match status" value="1"/>
</dbReference>
<feature type="domain" description="ABC transmembrane type-1" evidence="8">
    <location>
        <begin position="93"/>
        <end position="277"/>
    </location>
</feature>
<feature type="transmembrane region" description="Helical" evidence="7">
    <location>
        <begin position="104"/>
        <end position="127"/>
    </location>
</feature>
<accession>A0ABV6JYA7</accession>
<comment type="caution">
    <text evidence="9">The sequence shown here is derived from an EMBL/GenBank/DDBJ whole genome shotgun (WGS) entry which is preliminary data.</text>
</comment>
<feature type="transmembrane region" description="Helical" evidence="7">
    <location>
        <begin position="163"/>
        <end position="182"/>
    </location>
</feature>
<dbReference type="Gene3D" id="1.10.3720.10">
    <property type="entry name" value="MetI-like"/>
    <property type="match status" value="1"/>
</dbReference>
<protein>
    <submittedName>
        <fullName evidence="9">ABC transporter permease</fullName>
    </submittedName>
</protein>
<dbReference type="InterPro" id="IPR035906">
    <property type="entry name" value="MetI-like_sf"/>
</dbReference>
<keyword evidence="10" id="KW-1185">Reference proteome</keyword>
<proteinExistence type="inferred from homology"/>
<gene>
    <name evidence="9" type="ORF">ACFFGY_14850</name>
</gene>
<dbReference type="PROSITE" id="PS50928">
    <property type="entry name" value="ABC_TM1"/>
    <property type="match status" value="1"/>
</dbReference>
<evidence type="ECO:0000256" key="2">
    <source>
        <dbReference type="ARBA" id="ARBA00022448"/>
    </source>
</evidence>
<dbReference type="InterPro" id="IPR000515">
    <property type="entry name" value="MetI-like"/>
</dbReference>
<keyword evidence="5 7" id="KW-1133">Transmembrane helix</keyword>
<dbReference type="Proteomes" id="UP001589865">
    <property type="component" value="Unassembled WGS sequence"/>
</dbReference>
<feature type="transmembrane region" description="Helical" evidence="7">
    <location>
        <begin position="258"/>
        <end position="277"/>
    </location>
</feature>
<reference evidence="9 10" key="1">
    <citation type="submission" date="2024-09" db="EMBL/GenBank/DDBJ databases">
        <authorList>
            <person name="Sun Q."/>
            <person name="Mori K."/>
        </authorList>
    </citation>
    <scope>NUCLEOTIDE SEQUENCE [LARGE SCALE GENOMIC DNA]</scope>
    <source>
        <strain evidence="9 10">TBRC 5777</strain>
    </source>
</reference>
<keyword evidence="2 7" id="KW-0813">Transport</keyword>
<comment type="similarity">
    <text evidence="7">Belongs to the binding-protein-dependent transport system permease family.</text>
</comment>
<feature type="transmembrane region" description="Helical" evidence="7">
    <location>
        <begin position="50"/>
        <end position="70"/>
    </location>
</feature>
<keyword evidence="4 7" id="KW-0812">Transmembrane</keyword>
<evidence type="ECO:0000313" key="10">
    <source>
        <dbReference type="Proteomes" id="UP001589865"/>
    </source>
</evidence>
<evidence type="ECO:0000256" key="5">
    <source>
        <dbReference type="ARBA" id="ARBA00022989"/>
    </source>
</evidence>
<evidence type="ECO:0000256" key="6">
    <source>
        <dbReference type="ARBA" id="ARBA00023136"/>
    </source>
</evidence>
<evidence type="ECO:0000256" key="4">
    <source>
        <dbReference type="ARBA" id="ARBA00022692"/>
    </source>
</evidence>